<dbReference type="KEGG" id="glo:Glov_3307"/>
<dbReference type="EMBL" id="CP001089">
    <property type="protein sequence ID" value="ACD97013.1"/>
    <property type="molecule type" value="Genomic_DNA"/>
</dbReference>
<comment type="function">
    <text evidence="5 6">Structural component of flagellum, the bacterial motility apparatus. Part of the rod structure of flagellar basal body.</text>
</comment>
<dbReference type="GO" id="GO:0071978">
    <property type="term" value="P:bacterial-type flagellum-dependent swarming motility"/>
    <property type="evidence" value="ECO:0007669"/>
    <property type="project" value="TreeGrafter"/>
</dbReference>
<protein>
    <recommendedName>
        <fullName evidence="3 6">Flagellar basal body rod protein FlgB</fullName>
    </recommendedName>
</protein>
<dbReference type="PANTHER" id="PTHR30435:SF12">
    <property type="entry name" value="FLAGELLAR BASAL BODY ROD PROTEIN FLGB"/>
    <property type="match status" value="1"/>
</dbReference>
<accession>B3EBH4</accession>
<evidence type="ECO:0000256" key="3">
    <source>
        <dbReference type="ARBA" id="ARBA00014376"/>
    </source>
</evidence>
<dbReference type="HOGENOM" id="CLU_125463_1_0_7"/>
<evidence type="ECO:0000256" key="7">
    <source>
        <dbReference type="SAM" id="MobiDB-lite"/>
    </source>
</evidence>
<dbReference type="Proteomes" id="UP000002420">
    <property type="component" value="Chromosome"/>
</dbReference>
<dbReference type="NCBIfam" id="TIGR01396">
    <property type="entry name" value="FlgB"/>
    <property type="match status" value="1"/>
</dbReference>
<feature type="region of interest" description="Disordered" evidence="7">
    <location>
        <begin position="54"/>
        <end position="85"/>
    </location>
</feature>
<evidence type="ECO:0000313" key="10">
    <source>
        <dbReference type="Proteomes" id="UP000002420"/>
    </source>
</evidence>
<sequence>MPVEGLFNTTIDVLGKSIDLRTRNQNLISSNIANAETPGYTPKSLEFEQQLQSAVKKSTTRRGDSQFSGATTHPAHIPLRGGGERISQVRGTVVETPAKTPGRDGNSVEMENEMSRMMQNQVLFNASVQLLSKKFEGLRTALREGK</sequence>
<dbReference type="RefSeq" id="WP_012471337.1">
    <property type="nucleotide sequence ID" value="NC_010814.1"/>
</dbReference>
<dbReference type="Pfam" id="PF00460">
    <property type="entry name" value="Flg_bb_rod"/>
    <property type="match status" value="1"/>
</dbReference>
<keyword evidence="9" id="KW-0282">Flagellum</keyword>
<dbReference type="InterPro" id="IPR006300">
    <property type="entry name" value="FlgB"/>
</dbReference>
<evidence type="ECO:0000256" key="5">
    <source>
        <dbReference type="ARBA" id="ARBA00024934"/>
    </source>
</evidence>
<evidence type="ECO:0000256" key="6">
    <source>
        <dbReference type="PIRNR" id="PIRNR002889"/>
    </source>
</evidence>
<proteinExistence type="inferred from homology"/>
<comment type="subcellular location">
    <subcellularLocation>
        <location evidence="1 6">Bacterial flagellum basal body</location>
    </subcellularLocation>
</comment>
<dbReference type="PIRSF" id="PIRSF002889">
    <property type="entry name" value="Rod_FlgB"/>
    <property type="match status" value="1"/>
</dbReference>
<evidence type="ECO:0000256" key="4">
    <source>
        <dbReference type="ARBA" id="ARBA00023143"/>
    </source>
</evidence>
<keyword evidence="10" id="KW-1185">Reference proteome</keyword>
<dbReference type="GO" id="GO:0030694">
    <property type="term" value="C:bacterial-type flagellum basal body, rod"/>
    <property type="evidence" value="ECO:0007669"/>
    <property type="project" value="InterPro"/>
</dbReference>
<name>B3EBH4_TRIL1</name>
<comment type="similarity">
    <text evidence="2 6">Belongs to the flagella basal body rod proteins family.</text>
</comment>
<dbReference type="STRING" id="398767.Glov_3307"/>
<gene>
    <name evidence="9" type="ordered locus">Glov_3307</name>
</gene>
<keyword evidence="9" id="KW-0966">Cell projection</keyword>
<evidence type="ECO:0000256" key="1">
    <source>
        <dbReference type="ARBA" id="ARBA00004117"/>
    </source>
</evidence>
<keyword evidence="4 6" id="KW-0975">Bacterial flagellum</keyword>
<evidence type="ECO:0000256" key="2">
    <source>
        <dbReference type="ARBA" id="ARBA00009677"/>
    </source>
</evidence>
<evidence type="ECO:0000313" key="9">
    <source>
        <dbReference type="EMBL" id="ACD97013.1"/>
    </source>
</evidence>
<keyword evidence="9" id="KW-0969">Cilium</keyword>
<dbReference type="eggNOG" id="COG1815">
    <property type="taxonomic scope" value="Bacteria"/>
</dbReference>
<feature type="domain" description="Flagellar basal body rod protein N-terminal" evidence="8">
    <location>
        <begin position="23"/>
        <end position="41"/>
    </location>
</feature>
<dbReference type="InterPro" id="IPR001444">
    <property type="entry name" value="Flag_bb_rod_N"/>
</dbReference>
<reference evidence="9 10" key="1">
    <citation type="submission" date="2008-05" db="EMBL/GenBank/DDBJ databases">
        <title>Complete sequence of chromosome of Geobacter lovleyi SZ.</title>
        <authorList>
            <consortium name="US DOE Joint Genome Institute"/>
            <person name="Lucas S."/>
            <person name="Copeland A."/>
            <person name="Lapidus A."/>
            <person name="Glavina del Rio T."/>
            <person name="Dalin E."/>
            <person name="Tice H."/>
            <person name="Bruce D."/>
            <person name="Goodwin L."/>
            <person name="Pitluck S."/>
            <person name="Chertkov O."/>
            <person name="Meincke L."/>
            <person name="Brettin T."/>
            <person name="Detter J.C."/>
            <person name="Han C."/>
            <person name="Tapia R."/>
            <person name="Kuske C.R."/>
            <person name="Schmutz J."/>
            <person name="Larimer F."/>
            <person name="Land M."/>
            <person name="Hauser L."/>
            <person name="Kyrpides N."/>
            <person name="Mikhailova N."/>
            <person name="Sung Y."/>
            <person name="Fletcher K.E."/>
            <person name="Ritalahti K.M."/>
            <person name="Loeffler F.E."/>
            <person name="Richardson P."/>
        </authorList>
    </citation>
    <scope>NUCLEOTIDE SEQUENCE [LARGE SCALE GENOMIC DNA]</scope>
    <source>
        <strain evidence="10">ATCC BAA-1151 / DSM 17278 / SZ</strain>
    </source>
</reference>
<dbReference type="OrthoDB" id="9788334at2"/>
<organism evidence="9 10">
    <name type="scientific">Trichlorobacter lovleyi (strain ATCC BAA-1151 / DSM 17278 / SZ)</name>
    <name type="common">Geobacter lovleyi</name>
    <dbReference type="NCBI Taxonomy" id="398767"/>
    <lineage>
        <taxon>Bacteria</taxon>
        <taxon>Pseudomonadati</taxon>
        <taxon>Thermodesulfobacteriota</taxon>
        <taxon>Desulfuromonadia</taxon>
        <taxon>Geobacterales</taxon>
        <taxon>Geobacteraceae</taxon>
        <taxon>Trichlorobacter</taxon>
    </lineage>
</organism>
<dbReference type="AlphaFoldDB" id="B3EBH4"/>
<evidence type="ECO:0000259" key="8">
    <source>
        <dbReference type="Pfam" id="PF00460"/>
    </source>
</evidence>
<comment type="subunit">
    <text evidence="6">The basal body constitutes a major portion of the flagellar organelle and consists of a number of rings mounted on a central rod.</text>
</comment>
<dbReference type="PANTHER" id="PTHR30435">
    <property type="entry name" value="FLAGELLAR PROTEIN"/>
    <property type="match status" value="1"/>
</dbReference>